<sequence length="188" mass="21648">MSMMNISLSKIKAGRNIQNDCWIILMVICFSVLIYGLIESFSVQYNDIPPSILGYRMYVVHGNSMEPTIMNGSLIIVKEKEVERIQIDEIITYLCHRSQEPCTTHRVVGIEKWINGSESEVGFVTMGDANRVKDPVLVQSCKVIGVVKHIIKPNHMRIISQWLRTTVKLTIFFIFILFWARIHSKKSF</sequence>
<organism evidence="7 8">
    <name type="scientific">Tindallia magadiensis</name>
    <dbReference type="NCBI Taxonomy" id="69895"/>
    <lineage>
        <taxon>Bacteria</taxon>
        <taxon>Bacillati</taxon>
        <taxon>Bacillota</taxon>
        <taxon>Clostridia</taxon>
        <taxon>Peptostreptococcales</taxon>
        <taxon>Tindalliaceae</taxon>
        <taxon>Tindallia</taxon>
    </lineage>
</organism>
<keyword evidence="8" id="KW-1185">Reference proteome</keyword>
<evidence type="ECO:0000256" key="2">
    <source>
        <dbReference type="ARBA" id="ARBA00022692"/>
    </source>
</evidence>
<name>A0A1I3AYP0_9FIRM</name>
<reference evidence="8" key="1">
    <citation type="submission" date="2016-10" db="EMBL/GenBank/DDBJ databases">
        <authorList>
            <person name="Varghese N."/>
            <person name="Submissions S."/>
        </authorList>
    </citation>
    <scope>NUCLEOTIDE SEQUENCE [LARGE SCALE GENOMIC DNA]</scope>
    <source>
        <strain evidence="8">Z-7934</strain>
    </source>
</reference>
<evidence type="ECO:0000256" key="5">
    <source>
        <dbReference type="NCBIfam" id="TIGR02228"/>
    </source>
</evidence>
<dbReference type="InterPro" id="IPR036286">
    <property type="entry name" value="LexA/Signal_pep-like_sf"/>
</dbReference>
<accession>A0A1I3AYP0</accession>
<dbReference type="STRING" id="69895.SAMN05192551_101478"/>
<evidence type="ECO:0000256" key="1">
    <source>
        <dbReference type="ARBA" id="ARBA00004370"/>
    </source>
</evidence>
<evidence type="ECO:0000256" key="4">
    <source>
        <dbReference type="ARBA" id="ARBA00023136"/>
    </source>
</evidence>
<dbReference type="Proteomes" id="UP000199287">
    <property type="component" value="Unassembled WGS sequence"/>
</dbReference>
<comment type="subcellular location">
    <subcellularLocation>
        <location evidence="1">Membrane</location>
    </subcellularLocation>
</comment>
<dbReference type="GO" id="GO:0006465">
    <property type="term" value="P:signal peptide processing"/>
    <property type="evidence" value="ECO:0007669"/>
    <property type="project" value="UniProtKB-UniRule"/>
</dbReference>
<dbReference type="InterPro" id="IPR001733">
    <property type="entry name" value="Peptidase_S26B"/>
</dbReference>
<evidence type="ECO:0000313" key="7">
    <source>
        <dbReference type="EMBL" id="SFH55144.1"/>
    </source>
</evidence>
<proteinExistence type="predicted"/>
<gene>
    <name evidence="7" type="ORF">SAMN05192551_101478</name>
</gene>
<dbReference type="GO" id="GO:0009003">
    <property type="term" value="F:signal peptidase activity"/>
    <property type="evidence" value="ECO:0007669"/>
    <property type="project" value="UniProtKB-EC"/>
</dbReference>
<dbReference type="SUPFAM" id="SSF51306">
    <property type="entry name" value="LexA/Signal peptidase"/>
    <property type="match status" value="1"/>
</dbReference>
<feature type="transmembrane region" description="Helical" evidence="6">
    <location>
        <begin position="21"/>
        <end position="38"/>
    </location>
</feature>
<dbReference type="AlphaFoldDB" id="A0A1I3AYP0"/>
<keyword evidence="3 6" id="KW-1133">Transmembrane helix</keyword>
<keyword evidence="4 6" id="KW-0472">Membrane</keyword>
<dbReference type="OrthoDB" id="1648066at2"/>
<dbReference type="GO" id="GO:0004252">
    <property type="term" value="F:serine-type endopeptidase activity"/>
    <property type="evidence" value="ECO:0007669"/>
    <property type="project" value="UniProtKB-UniRule"/>
</dbReference>
<dbReference type="PANTHER" id="PTHR10806">
    <property type="entry name" value="SIGNAL PEPTIDASE COMPLEX CATALYTIC SUBUNIT SEC11"/>
    <property type="match status" value="1"/>
</dbReference>
<dbReference type="NCBIfam" id="TIGR02228">
    <property type="entry name" value="sigpep_I_arch"/>
    <property type="match status" value="1"/>
</dbReference>
<dbReference type="PANTHER" id="PTHR10806:SF6">
    <property type="entry name" value="SIGNAL PEPTIDASE COMPLEX CATALYTIC SUBUNIT SEC11"/>
    <property type="match status" value="1"/>
</dbReference>
<evidence type="ECO:0000256" key="3">
    <source>
        <dbReference type="ARBA" id="ARBA00022989"/>
    </source>
</evidence>
<keyword evidence="2 6" id="KW-0812">Transmembrane</keyword>
<dbReference type="EMBL" id="FOQA01000001">
    <property type="protein sequence ID" value="SFH55144.1"/>
    <property type="molecule type" value="Genomic_DNA"/>
</dbReference>
<dbReference type="CDD" id="cd06462">
    <property type="entry name" value="Peptidase_S24_S26"/>
    <property type="match status" value="1"/>
</dbReference>
<evidence type="ECO:0000313" key="8">
    <source>
        <dbReference type="Proteomes" id="UP000199287"/>
    </source>
</evidence>
<feature type="transmembrane region" description="Helical" evidence="6">
    <location>
        <begin position="162"/>
        <end position="182"/>
    </location>
</feature>
<dbReference type="Gene3D" id="2.10.109.10">
    <property type="entry name" value="Umud Fragment, subunit A"/>
    <property type="match status" value="1"/>
</dbReference>
<protein>
    <recommendedName>
        <fullName evidence="5">Signal peptidase I</fullName>
        <ecNumber evidence="5">3.4.21.89</ecNumber>
    </recommendedName>
</protein>
<dbReference type="EC" id="3.4.21.89" evidence="5"/>
<evidence type="ECO:0000256" key="6">
    <source>
        <dbReference type="SAM" id="Phobius"/>
    </source>
</evidence>
<dbReference type="GO" id="GO:0016020">
    <property type="term" value="C:membrane"/>
    <property type="evidence" value="ECO:0007669"/>
    <property type="project" value="UniProtKB-SubCell"/>
</dbReference>